<sequence>MLIHGFWVTPLCWEKFAGHFEKLGHTVVAPAWPGMEAGVEALRADPSPVVGLGVTEIVEHFARLISGLDEPPVLIGHSYGGLIVQLLLDRGFGTAGVAIGSGMPKGVLRLPLSTLRSNWPAVSNPANRRRAVPLSLAQFTYAFANTLSPDQVQAAYDRYVVPGSGRMLFQAGLANVTPNAATTVDYRNADRAPLLLIAAGEDHVIPPSLVRAIARKYRRSAARTDYHEFPCRSHLLIVEEGWRNVADHALGWALGVRRT</sequence>
<dbReference type="GO" id="GO:0016787">
    <property type="term" value="F:hydrolase activity"/>
    <property type="evidence" value="ECO:0007669"/>
    <property type="project" value="UniProtKB-KW"/>
</dbReference>
<dbReference type="InterPro" id="IPR029058">
    <property type="entry name" value="AB_hydrolase_fold"/>
</dbReference>
<organism evidence="2 3">
    <name type="scientific">Nonomuraea rosea</name>
    <dbReference type="NCBI Taxonomy" id="638574"/>
    <lineage>
        <taxon>Bacteria</taxon>
        <taxon>Bacillati</taxon>
        <taxon>Actinomycetota</taxon>
        <taxon>Actinomycetes</taxon>
        <taxon>Streptosporangiales</taxon>
        <taxon>Streptosporangiaceae</taxon>
        <taxon>Nonomuraea</taxon>
    </lineage>
</organism>
<feature type="domain" description="AB hydrolase-1" evidence="1">
    <location>
        <begin position="2"/>
        <end position="247"/>
    </location>
</feature>
<evidence type="ECO:0000313" key="2">
    <source>
        <dbReference type="EMBL" id="GAA3612118.1"/>
    </source>
</evidence>
<gene>
    <name evidence="2" type="ORF">GCM10022419_116350</name>
</gene>
<dbReference type="SUPFAM" id="SSF53474">
    <property type="entry name" value="alpha/beta-Hydrolases"/>
    <property type="match status" value="1"/>
</dbReference>
<keyword evidence="3" id="KW-1185">Reference proteome</keyword>
<dbReference type="Gene3D" id="3.40.50.1820">
    <property type="entry name" value="alpha/beta hydrolase"/>
    <property type="match status" value="1"/>
</dbReference>
<dbReference type="InterPro" id="IPR000073">
    <property type="entry name" value="AB_hydrolase_1"/>
</dbReference>
<name>A0ABP6ZL16_9ACTN</name>
<comment type="caution">
    <text evidence="2">The sequence shown here is derived from an EMBL/GenBank/DDBJ whole genome shotgun (WGS) entry which is preliminary data.</text>
</comment>
<keyword evidence="2" id="KW-0378">Hydrolase</keyword>
<dbReference type="InterPro" id="IPR052897">
    <property type="entry name" value="Sec-Metab_Biosynth_Hydrolase"/>
</dbReference>
<evidence type="ECO:0000259" key="1">
    <source>
        <dbReference type="Pfam" id="PF12697"/>
    </source>
</evidence>
<reference evidence="3" key="1">
    <citation type="journal article" date="2019" name="Int. J. Syst. Evol. Microbiol.">
        <title>The Global Catalogue of Microorganisms (GCM) 10K type strain sequencing project: providing services to taxonomists for standard genome sequencing and annotation.</title>
        <authorList>
            <consortium name="The Broad Institute Genomics Platform"/>
            <consortium name="The Broad Institute Genome Sequencing Center for Infectious Disease"/>
            <person name="Wu L."/>
            <person name="Ma J."/>
        </authorList>
    </citation>
    <scope>NUCLEOTIDE SEQUENCE [LARGE SCALE GENOMIC DNA]</scope>
    <source>
        <strain evidence="3">JCM 17326</strain>
    </source>
</reference>
<dbReference type="Pfam" id="PF12697">
    <property type="entry name" value="Abhydrolase_6"/>
    <property type="match status" value="1"/>
</dbReference>
<dbReference type="PANTHER" id="PTHR37017">
    <property type="entry name" value="AB HYDROLASE-1 DOMAIN-CONTAINING PROTEIN-RELATED"/>
    <property type="match status" value="1"/>
</dbReference>
<protein>
    <submittedName>
        <fullName evidence="2">Alpha/beta fold hydrolase</fullName>
    </submittedName>
</protein>
<dbReference type="EMBL" id="BAABDQ010000048">
    <property type="protein sequence ID" value="GAA3612118.1"/>
    <property type="molecule type" value="Genomic_DNA"/>
</dbReference>
<proteinExistence type="predicted"/>
<dbReference type="PANTHER" id="PTHR37017:SF11">
    <property type="entry name" value="ESTERASE_LIPASE_THIOESTERASE DOMAIN-CONTAINING PROTEIN"/>
    <property type="match status" value="1"/>
</dbReference>
<accession>A0ABP6ZL16</accession>
<dbReference type="Proteomes" id="UP001500630">
    <property type="component" value="Unassembled WGS sequence"/>
</dbReference>
<evidence type="ECO:0000313" key="3">
    <source>
        <dbReference type="Proteomes" id="UP001500630"/>
    </source>
</evidence>